<dbReference type="RefSeq" id="WP_055738933.1">
    <property type="nucleotide sequence ID" value="NZ_JAAIWL010000021.1"/>
</dbReference>
<keyword evidence="1" id="KW-1133">Transmembrane helix</keyword>
<dbReference type="OrthoDB" id="2991639at2"/>
<reference evidence="2 3" key="1">
    <citation type="submission" date="2015-09" db="EMBL/GenBank/DDBJ databases">
        <title>Genome sequencing project for genomic taxonomy and phylogenomics of Bacillus-like bacteria.</title>
        <authorList>
            <person name="Liu B."/>
            <person name="Wang J."/>
            <person name="Zhu Y."/>
            <person name="Liu G."/>
            <person name="Chen Q."/>
            <person name="Chen Z."/>
            <person name="Lan J."/>
            <person name="Che J."/>
            <person name="Ge C."/>
            <person name="Shi H."/>
            <person name="Pan Z."/>
            <person name="Liu X."/>
        </authorList>
    </citation>
    <scope>NUCLEOTIDE SEQUENCE [LARGE SCALE GENOMIC DNA]</scope>
    <source>
        <strain evidence="2 3">LMG 18435</strain>
    </source>
</reference>
<keyword evidence="1" id="KW-0472">Membrane</keyword>
<sequence>MNYYHHGPDPYQQRQFPLFFGAPLLGGFVGGLIGSALFRPRPPIYGGYPYPGGGYPYPPYGGYGPYY</sequence>
<organism evidence="2 3">
    <name type="scientific">Heyndrickxia shackletonii</name>
    <dbReference type="NCBI Taxonomy" id="157838"/>
    <lineage>
        <taxon>Bacteria</taxon>
        <taxon>Bacillati</taxon>
        <taxon>Bacillota</taxon>
        <taxon>Bacilli</taxon>
        <taxon>Bacillales</taxon>
        <taxon>Bacillaceae</taxon>
        <taxon>Heyndrickxia</taxon>
    </lineage>
</organism>
<name>A0A0Q3WWK6_9BACI</name>
<keyword evidence="1" id="KW-0812">Transmembrane</keyword>
<comment type="caution">
    <text evidence="2">The sequence shown here is derived from an EMBL/GenBank/DDBJ whole genome shotgun (WGS) entry which is preliminary data.</text>
</comment>
<accession>A0A0Q3WWK6</accession>
<dbReference type="EMBL" id="LJJC01000004">
    <property type="protein sequence ID" value="KQL53203.1"/>
    <property type="molecule type" value="Genomic_DNA"/>
</dbReference>
<dbReference type="AlphaFoldDB" id="A0A0Q3WWK6"/>
<keyword evidence="3" id="KW-1185">Reference proteome</keyword>
<evidence type="ECO:0000313" key="2">
    <source>
        <dbReference type="EMBL" id="KQL53203.1"/>
    </source>
</evidence>
<evidence type="ECO:0000313" key="3">
    <source>
        <dbReference type="Proteomes" id="UP000051888"/>
    </source>
</evidence>
<protein>
    <submittedName>
        <fullName evidence="2">Uncharacterized protein</fullName>
    </submittedName>
</protein>
<dbReference type="Proteomes" id="UP000051888">
    <property type="component" value="Unassembled WGS sequence"/>
</dbReference>
<feature type="transmembrane region" description="Helical" evidence="1">
    <location>
        <begin position="20"/>
        <end position="38"/>
    </location>
</feature>
<proteinExistence type="predicted"/>
<gene>
    <name evidence="2" type="ORF">AN964_06565</name>
</gene>
<evidence type="ECO:0000256" key="1">
    <source>
        <dbReference type="SAM" id="Phobius"/>
    </source>
</evidence>
<dbReference type="PATRIC" id="fig|157838.3.peg.1470"/>